<evidence type="ECO:0000256" key="2">
    <source>
        <dbReference type="ARBA" id="ARBA00022598"/>
    </source>
</evidence>
<dbReference type="HOGENOM" id="CLU_017290_1_3_11"/>
<keyword evidence="7" id="KW-1185">Reference proteome</keyword>
<dbReference type="OrthoDB" id="9807095at2"/>
<dbReference type="EMBL" id="CP001631">
    <property type="protein sequence ID" value="ACU53816.1"/>
    <property type="molecule type" value="Genomic_DNA"/>
</dbReference>
<name>C7LYK8_ACIFD</name>
<gene>
    <name evidence="6" type="ordered locus">Afer_0871</name>
</gene>
<comment type="similarity">
    <text evidence="1 3 4">Belongs to the glutamine synthetase family.</text>
</comment>
<dbReference type="InterPro" id="IPR014746">
    <property type="entry name" value="Gln_synth/guanido_kin_cat_dom"/>
</dbReference>
<accession>C7LYK8</accession>
<evidence type="ECO:0000256" key="3">
    <source>
        <dbReference type="PROSITE-ProRule" id="PRU01331"/>
    </source>
</evidence>
<dbReference type="SUPFAM" id="SSF55931">
    <property type="entry name" value="Glutamine synthetase/guanido kinase"/>
    <property type="match status" value="1"/>
</dbReference>
<dbReference type="InterPro" id="IPR008146">
    <property type="entry name" value="Gln_synth_cat_dom"/>
</dbReference>
<dbReference type="RefSeq" id="WP_015798305.1">
    <property type="nucleotide sequence ID" value="NC_013124.1"/>
</dbReference>
<dbReference type="STRING" id="525909.Afer_0871"/>
<evidence type="ECO:0000259" key="5">
    <source>
        <dbReference type="PROSITE" id="PS51987"/>
    </source>
</evidence>
<dbReference type="Proteomes" id="UP000000771">
    <property type="component" value="Chromosome"/>
</dbReference>
<protein>
    <submittedName>
        <fullName evidence="6">Glutamine synthetase catalytic region</fullName>
    </submittedName>
</protein>
<dbReference type="GO" id="GO:0004356">
    <property type="term" value="F:glutamine synthetase activity"/>
    <property type="evidence" value="ECO:0007669"/>
    <property type="project" value="InterPro"/>
</dbReference>
<dbReference type="Gene3D" id="3.30.590.10">
    <property type="entry name" value="Glutamine synthetase/guanido kinase, catalytic domain"/>
    <property type="match status" value="1"/>
</dbReference>
<organism evidence="6 7">
    <name type="scientific">Acidimicrobium ferrooxidans (strain DSM 10331 / JCM 15462 / NBRC 103882 / ICP)</name>
    <dbReference type="NCBI Taxonomy" id="525909"/>
    <lineage>
        <taxon>Bacteria</taxon>
        <taxon>Bacillati</taxon>
        <taxon>Actinomycetota</taxon>
        <taxon>Acidimicrobiia</taxon>
        <taxon>Acidimicrobiales</taxon>
        <taxon>Acidimicrobiaceae</taxon>
        <taxon>Acidimicrobium</taxon>
    </lineage>
</organism>
<dbReference type="PROSITE" id="PS51987">
    <property type="entry name" value="GS_CATALYTIC"/>
    <property type="match status" value="1"/>
</dbReference>
<dbReference type="eggNOG" id="COG0174">
    <property type="taxonomic scope" value="Bacteria"/>
</dbReference>
<sequence>MTGQRTWMRACFVDLFGELRSVTVSGVEVTSHLVVDASAIEGGIRVLESDCSLDLTAAARLVGPEGERLVGIVRSPDGVPSPLDTRAALARISAELDPETRWRGIAELEWYCFDEHGDPVDEAGYFDDVVGIGGAIARAAYARLSDSGIPVLASHHEAGPGQWELDLGPLDACALADAVVLARAAVRDAAVEFGATASFAARPLPGQPGSGLHLHEVLAPEVTESLIRARVGGLLDHAPGLCALAAPTVGSYRRLHAGPEAPSAALWAHEHRGALVRVATAVDGTRSIEYRGADPSANPCIAIAGIIVAAAHGAQEGSDPGEAMDEDPEGFDPLARTAAFTPLPRSLDEAVDALLADDVLVDAFDDRLIHRIVDAERALARRALAGGRDPDVRPGSMSTRVIDR</sequence>
<evidence type="ECO:0000256" key="4">
    <source>
        <dbReference type="RuleBase" id="RU000384"/>
    </source>
</evidence>
<dbReference type="PANTHER" id="PTHR43785:SF12">
    <property type="entry name" value="TYPE-1 GLUTAMINE SYNTHETASE 2"/>
    <property type="match status" value="1"/>
</dbReference>
<feature type="domain" description="GS catalytic" evidence="5">
    <location>
        <begin position="85"/>
        <end position="404"/>
    </location>
</feature>
<dbReference type="GO" id="GO:0006542">
    <property type="term" value="P:glutamine biosynthetic process"/>
    <property type="evidence" value="ECO:0007669"/>
    <property type="project" value="TreeGrafter"/>
</dbReference>
<dbReference type="KEGG" id="afo:Afer_0871"/>
<reference evidence="6 7" key="1">
    <citation type="journal article" date="2009" name="Stand. Genomic Sci.">
        <title>Complete genome sequence of Acidimicrobium ferrooxidans type strain (ICP).</title>
        <authorList>
            <person name="Clum A."/>
            <person name="Nolan M."/>
            <person name="Lang E."/>
            <person name="Glavina Del Rio T."/>
            <person name="Tice H."/>
            <person name="Copeland A."/>
            <person name="Cheng J.F."/>
            <person name="Lucas S."/>
            <person name="Chen F."/>
            <person name="Bruce D."/>
            <person name="Goodwin L."/>
            <person name="Pitluck S."/>
            <person name="Ivanova N."/>
            <person name="Mavrommatis K."/>
            <person name="Mikhailova N."/>
            <person name="Pati A."/>
            <person name="Chen A."/>
            <person name="Palaniappan K."/>
            <person name="Goker M."/>
            <person name="Spring S."/>
            <person name="Land M."/>
            <person name="Hauser L."/>
            <person name="Chang Y.J."/>
            <person name="Jeffries C.C."/>
            <person name="Chain P."/>
            <person name="Bristow J."/>
            <person name="Eisen J.A."/>
            <person name="Markowitz V."/>
            <person name="Hugenholtz P."/>
            <person name="Kyrpides N.C."/>
            <person name="Klenk H.P."/>
            <person name="Lapidus A."/>
        </authorList>
    </citation>
    <scope>NUCLEOTIDE SEQUENCE [LARGE SCALE GENOMIC DNA]</scope>
    <source>
        <strain evidence="7">DSM 10331 / JCM 15462 / NBRC 103882 / ICP</strain>
    </source>
</reference>
<keyword evidence="2" id="KW-0436">Ligase</keyword>
<dbReference type="Pfam" id="PF00120">
    <property type="entry name" value="Gln-synt_C"/>
    <property type="match status" value="1"/>
</dbReference>
<evidence type="ECO:0000256" key="1">
    <source>
        <dbReference type="ARBA" id="ARBA00009897"/>
    </source>
</evidence>
<dbReference type="PANTHER" id="PTHR43785">
    <property type="entry name" value="GAMMA-GLUTAMYLPUTRESCINE SYNTHETASE"/>
    <property type="match status" value="1"/>
</dbReference>
<dbReference type="SMART" id="SM01230">
    <property type="entry name" value="Gln-synt_C"/>
    <property type="match status" value="1"/>
</dbReference>
<evidence type="ECO:0000313" key="7">
    <source>
        <dbReference type="Proteomes" id="UP000000771"/>
    </source>
</evidence>
<proteinExistence type="inferred from homology"/>
<dbReference type="AlphaFoldDB" id="C7LYK8"/>
<evidence type="ECO:0000313" key="6">
    <source>
        <dbReference type="EMBL" id="ACU53816.1"/>
    </source>
</evidence>